<dbReference type="GO" id="GO:0005829">
    <property type="term" value="C:cytosol"/>
    <property type="evidence" value="ECO:0007669"/>
    <property type="project" value="TreeGrafter"/>
</dbReference>
<evidence type="ECO:0000313" key="5">
    <source>
        <dbReference type="EMBL" id="KAB0667752.1"/>
    </source>
</evidence>
<evidence type="ECO:0000313" key="6">
    <source>
        <dbReference type="Proteomes" id="UP000420562"/>
    </source>
</evidence>
<name>A0A7J4ZW33_9BACT</name>
<keyword evidence="3" id="KW-0804">Transcription</keyword>
<dbReference type="Proteomes" id="UP000420562">
    <property type="component" value="Unassembled WGS sequence"/>
</dbReference>
<evidence type="ECO:0000256" key="2">
    <source>
        <dbReference type="ARBA" id="ARBA00023125"/>
    </source>
</evidence>
<proteinExistence type="predicted"/>
<dbReference type="Pfam" id="PF01381">
    <property type="entry name" value="HTH_3"/>
    <property type="match status" value="1"/>
</dbReference>
<evidence type="ECO:0000259" key="4">
    <source>
        <dbReference type="PROSITE" id="PS50943"/>
    </source>
</evidence>
<keyword evidence="2" id="KW-0238">DNA-binding</keyword>
<dbReference type="GO" id="GO:0003700">
    <property type="term" value="F:DNA-binding transcription factor activity"/>
    <property type="evidence" value="ECO:0007669"/>
    <property type="project" value="TreeGrafter"/>
</dbReference>
<gene>
    <name evidence="5" type="ORF">F6V25_02145</name>
</gene>
<protein>
    <submittedName>
        <fullName evidence="5">Helix-turn-helix transcriptional regulator</fullName>
    </submittedName>
</protein>
<comment type="caution">
    <text evidence="5">The sequence shown here is derived from an EMBL/GenBank/DDBJ whole genome shotgun (WGS) entry which is preliminary data.</text>
</comment>
<dbReference type="SMART" id="SM00530">
    <property type="entry name" value="HTH_XRE"/>
    <property type="match status" value="1"/>
</dbReference>
<dbReference type="InterPro" id="IPR001387">
    <property type="entry name" value="Cro/C1-type_HTH"/>
</dbReference>
<feature type="domain" description="HTH cro/C1-type" evidence="4">
    <location>
        <begin position="16"/>
        <end position="70"/>
    </location>
</feature>
<keyword evidence="1" id="KW-0805">Transcription regulation</keyword>
<keyword evidence="6" id="KW-1185">Reference proteome</keyword>
<dbReference type="PANTHER" id="PTHR46797">
    <property type="entry name" value="HTH-TYPE TRANSCRIPTIONAL REGULATOR"/>
    <property type="match status" value="1"/>
</dbReference>
<evidence type="ECO:0000256" key="1">
    <source>
        <dbReference type="ARBA" id="ARBA00023015"/>
    </source>
</evidence>
<evidence type="ECO:0000256" key="3">
    <source>
        <dbReference type="ARBA" id="ARBA00023163"/>
    </source>
</evidence>
<sequence>MRKPSSGLTQILSENLRFLRNQRGLSQEELAEVCGIHRTYVGSIERGERNVTLSSLELFASALNVSVPRLLMKNLGNNDDDNQDAG</sequence>
<dbReference type="InterPro" id="IPR010982">
    <property type="entry name" value="Lambda_DNA-bd_dom_sf"/>
</dbReference>
<dbReference type="PROSITE" id="PS50943">
    <property type="entry name" value="HTH_CROC1"/>
    <property type="match status" value="1"/>
</dbReference>
<accession>A0A7J4ZW33</accession>
<dbReference type="EMBL" id="VZQZ01000001">
    <property type="protein sequence ID" value="KAB0667752.1"/>
    <property type="molecule type" value="Genomic_DNA"/>
</dbReference>
<dbReference type="CDD" id="cd00093">
    <property type="entry name" value="HTH_XRE"/>
    <property type="match status" value="1"/>
</dbReference>
<dbReference type="GO" id="GO:0003677">
    <property type="term" value="F:DNA binding"/>
    <property type="evidence" value="ECO:0007669"/>
    <property type="project" value="UniProtKB-KW"/>
</dbReference>
<reference evidence="5 6" key="1">
    <citation type="submission" date="2019-09" db="EMBL/GenBank/DDBJ databases">
        <title>Geobacter sp. Red96, a novel strain isolated from paddy soil.</title>
        <authorList>
            <person name="Xu Z."/>
            <person name="Masuda Y."/>
            <person name="Itoh H."/>
            <person name="Senoo K."/>
        </authorList>
    </citation>
    <scope>NUCLEOTIDE SEQUENCE [LARGE SCALE GENOMIC DNA]</scope>
    <source>
        <strain evidence="5 6">Red96</strain>
    </source>
</reference>
<dbReference type="Gene3D" id="1.10.260.40">
    <property type="entry name" value="lambda repressor-like DNA-binding domains"/>
    <property type="match status" value="1"/>
</dbReference>
<dbReference type="AlphaFoldDB" id="A0A7J4ZW33"/>
<dbReference type="PANTHER" id="PTHR46797:SF23">
    <property type="entry name" value="HTH-TYPE TRANSCRIPTIONAL REGULATOR SUTR"/>
    <property type="match status" value="1"/>
</dbReference>
<dbReference type="SUPFAM" id="SSF47413">
    <property type="entry name" value="lambda repressor-like DNA-binding domains"/>
    <property type="match status" value="1"/>
</dbReference>
<dbReference type="InterPro" id="IPR050807">
    <property type="entry name" value="TransReg_Diox_bact_type"/>
</dbReference>
<organism evidence="5 6">
    <name type="scientific">Oryzomonas japonica</name>
    <dbReference type="NCBI Taxonomy" id="2603858"/>
    <lineage>
        <taxon>Bacteria</taxon>
        <taxon>Pseudomonadati</taxon>
        <taxon>Thermodesulfobacteriota</taxon>
        <taxon>Desulfuromonadia</taxon>
        <taxon>Geobacterales</taxon>
        <taxon>Geobacteraceae</taxon>
        <taxon>Oryzomonas</taxon>
    </lineage>
</organism>